<keyword evidence="2" id="KW-0812">Transmembrane</keyword>
<evidence type="ECO:0000256" key="2">
    <source>
        <dbReference type="SAM" id="Phobius"/>
    </source>
</evidence>
<dbReference type="Proteomes" id="UP000007161">
    <property type="component" value="Chromosome"/>
</dbReference>
<dbReference type="Gene3D" id="1.25.40.10">
    <property type="entry name" value="Tetratricopeptide repeat domain"/>
    <property type="match status" value="1"/>
</dbReference>
<name>H2J6K8_MARPK</name>
<feature type="transmembrane region" description="Helical" evidence="2">
    <location>
        <begin position="382"/>
        <end position="405"/>
    </location>
</feature>
<reference evidence="4" key="2">
    <citation type="submission" date="2012-01" db="EMBL/GenBank/DDBJ databases">
        <title>Complete sequence of chromosome of Marinitoga piezophila KA3.</title>
        <authorList>
            <person name="Lucas S."/>
            <person name="Han J."/>
            <person name="Lapidus A."/>
            <person name="Cheng J.-F."/>
            <person name="Goodwin L."/>
            <person name="Pitluck S."/>
            <person name="Peters L."/>
            <person name="Mikhailova N."/>
            <person name="Teshima H."/>
            <person name="Detter J.C."/>
            <person name="Han C."/>
            <person name="Tapia R."/>
            <person name="Land M."/>
            <person name="Hauser L."/>
            <person name="Kyrpides N."/>
            <person name="Ivanova N."/>
            <person name="Pagani I."/>
            <person name="Jebbar M."/>
            <person name="Vannier P."/>
            <person name="Oger P."/>
            <person name="Cario A."/>
            <person name="Bartlett D."/>
            <person name="Noll K.M."/>
            <person name="Woyke T."/>
        </authorList>
    </citation>
    <scope>NUCLEOTIDE SEQUENCE [LARGE SCALE GENOMIC DNA]</scope>
    <source>
        <strain evidence="4">DSM 14283 / JCM 11233 / KA3</strain>
    </source>
</reference>
<dbReference type="HOGENOM" id="CLU_575938_0_0_0"/>
<gene>
    <name evidence="3" type="ordered locus">Marpi_0763</name>
</gene>
<feature type="region of interest" description="Disordered" evidence="1">
    <location>
        <begin position="344"/>
        <end position="373"/>
    </location>
</feature>
<sequence length="474" mass="54373">MRGKLFIIIYLLLFIILSFSTSIEDIKNLSKMPSTLDDAWAEFVKYLAENPGDPSIGIIGEVISAKQYFYNKYKNAPFIEPLIEERFNKFCSSLGLYNSTFSEDETNLILKIFPQIPLVVKRTLETGIMESNAYKYLYKLNGLEKYVMPFSYTGFLQLFVDKSITSPVFLDKDMEKFVSKFVPHSKLQDINNILNNSTYFLDENNYLGGFKLLDFLKREGIIDSKELKTYSLLKQYFDLKKEIGQLASNIYLVDIDKLKDFTINVLDLTNKVINLDIKKESLYTLLNGVIKTIRIRIESSNKIIFDTVPENLDKLIDSSSDPLKSELLKLKEVIVAASASSKAKSQNNNTTESTTSQKGNENKSTVVSKNDNNTNSTKKHSLITYIILIAILVIVSILTIPYFFVSHKSIEFYMKLKMFKTALKLAEKLVIKNPDDYKAYILMARILEELNEVDQAMMAYKMAHKKRQSQDSLK</sequence>
<organism evidence="3 4">
    <name type="scientific">Marinitoga piezophila (strain DSM 14283 / JCM 11233 / KA3)</name>
    <dbReference type="NCBI Taxonomy" id="443254"/>
    <lineage>
        <taxon>Bacteria</taxon>
        <taxon>Thermotogati</taxon>
        <taxon>Thermotogota</taxon>
        <taxon>Thermotogae</taxon>
        <taxon>Petrotogales</taxon>
        <taxon>Petrotogaceae</taxon>
        <taxon>Marinitoga</taxon>
    </lineage>
</organism>
<dbReference type="InterPro" id="IPR011990">
    <property type="entry name" value="TPR-like_helical_dom_sf"/>
</dbReference>
<dbReference type="KEGG" id="mpz:Marpi_0763"/>
<accession>H2J6K8</accession>
<keyword evidence="2" id="KW-0472">Membrane</keyword>
<protein>
    <submittedName>
        <fullName evidence="3">Uncharacterized protein</fullName>
    </submittedName>
</protein>
<keyword evidence="4" id="KW-1185">Reference proteome</keyword>
<dbReference type="STRING" id="443254.Marpi_0763"/>
<dbReference type="RefSeq" id="WP_014296265.1">
    <property type="nucleotide sequence ID" value="NC_016751.1"/>
</dbReference>
<feature type="compositionally biased region" description="Low complexity" evidence="1">
    <location>
        <begin position="364"/>
        <end position="373"/>
    </location>
</feature>
<reference evidence="3 4" key="1">
    <citation type="journal article" date="2012" name="J. Bacteriol.">
        <title>Complete Genome Sequence of the Thermophilic, Piezophilic, Heterotrophic Bacterium Marinitoga piezophila KA3.</title>
        <authorList>
            <person name="Lucas S."/>
            <person name="Han J."/>
            <person name="Lapidus A."/>
            <person name="Cheng J.F."/>
            <person name="Goodwin L.A."/>
            <person name="Pitluck S."/>
            <person name="Peters L."/>
            <person name="Mikhailova N."/>
            <person name="Teshima H."/>
            <person name="Detter J.C."/>
            <person name="Han C."/>
            <person name="Tapia R."/>
            <person name="Land M."/>
            <person name="Hauser L."/>
            <person name="Kyrpides N.C."/>
            <person name="Ivanova N."/>
            <person name="Pagani I."/>
            <person name="Vannier P."/>
            <person name="Oger P."/>
            <person name="Bartlett D.H."/>
            <person name="Noll K.M."/>
            <person name="Woyke T."/>
            <person name="Jebbar M."/>
        </authorList>
    </citation>
    <scope>NUCLEOTIDE SEQUENCE [LARGE SCALE GENOMIC DNA]</scope>
    <source>
        <strain evidence="4">DSM 14283 / JCM 11233 / KA3</strain>
    </source>
</reference>
<evidence type="ECO:0000313" key="4">
    <source>
        <dbReference type="Proteomes" id="UP000007161"/>
    </source>
</evidence>
<feature type="compositionally biased region" description="Low complexity" evidence="1">
    <location>
        <begin position="344"/>
        <end position="357"/>
    </location>
</feature>
<evidence type="ECO:0000313" key="3">
    <source>
        <dbReference type="EMBL" id="AEX85193.1"/>
    </source>
</evidence>
<dbReference type="EMBL" id="CP003257">
    <property type="protein sequence ID" value="AEX85193.1"/>
    <property type="molecule type" value="Genomic_DNA"/>
</dbReference>
<proteinExistence type="predicted"/>
<evidence type="ECO:0000256" key="1">
    <source>
        <dbReference type="SAM" id="MobiDB-lite"/>
    </source>
</evidence>
<keyword evidence="2" id="KW-1133">Transmembrane helix</keyword>
<dbReference type="AlphaFoldDB" id="H2J6K8"/>
<dbReference type="SUPFAM" id="SSF48452">
    <property type="entry name" value="TPR-like"/>
    <property type="match status" value="1"/>
</dbReference>